<gene>
    <name evidence="1" type="ORF">RM574_12315</name>
</gene>
<dbReference type="EMBL" id="JAVRER010000015">
    <property type="protein sequence ID" value="MDT0416276.1"/>
    <property type="molecule type" value="Genomic_DNA"/>
</dbReference>
<evidence type="ECO:0008006" key="3">
    <source>
        <dbReference type="Google" id="ProtNLM"/>
    </source>
</evidence>
<sequence>MDLPQGAVVFAIHQGYQVYWMEVMGSQDPPVSLYMEGEPAPMMRWSSFTEFLNAEYSNAYPGF</sequence>
<evidence type="ECO:0000313" key="1">
    <source>
        <dbReference type="EMBL" id="MDT0416276.1"/>
    </source>
</evidence>
<accession>A0ABD5E5J0</accession>
<protein>
    <recommendedName>
        <fullName evidence="3">SMI1/KNR4 family protein</fullName>
    </recommendedName>
</protein>
<dbReference type="Proteomes" id="UP001183607">
    <property type="component" value="Unassembled WGS sequence"/>
</dbReference>
<dbReference type="RefSeq" id="WP_311677025.1">
    <property type="nucleotide sequence ID" value="NZ_JAVRER010000015.1"/>
</dbReference>
<reference evidence="2" key="1">
    <citation type="submission" date="2023-07" db="EMBL/GenBank/DDBJ databases">
        <title>30 novel species of actinomycetes from the DSMZ collection.</title>
        <authorList>
            <person name="Nouioui I."/>
        </authorList>
    </citation>
    <scope>NUCLEOTIDE SEQUENCE [LARGE SCALE GENOMIC DNA]</scope>
    <source>
        <strain evidence="2">DSM 41982</strain>
    </source>
</reference>
<organism evidence="1 2">
    <name type="scientific">Streptomyces evansiae</name>
    <dbReference type="NCBI Taxonomy" id="3075535"/>
    <lineage>
        <taxon>Bacteria</taxon>
        <taxon>Bacillati</taxon>
        <taxon>Actinomycetota</taxon>
        <taxon>Actinomycetes</taxon>
        <taxon>Kitasatosporales</taxon>
        <taxon>Streptomycetaceae</taxon>
        <taxon>Streptomyces</taxon>
    </lineage>
</organism>
<dbReference type="InterPro" id="IPR037883">
    <property type="entry name" value="Knr4/Smi1-like_sf"/>
</dbReference>
<evidence type="ECO:0000313" key="2">
    <source>
        <dbReference type="Proteomes" id="UP001183607"/>
    </source>
</evidence>
<dbReference type="AlphaFoldDB" id="A0ABD5E5J0"/>
<proteinExistence type="predicted"/>
<comment type="caution">
    <text evidence="1">The sequence shown here is derived from an EMBL/GenBank/DDBJ whole genome shotgun (WGS) entry which is preliminary data.</text>
</comment>
<name>A0ABD5E5J0_9ACTN</name>
<dbReference type="SUPFAM" id="SSF160631">
    <property type="entry name" value="SMI1/KNR4-like"/>
    <property type="match status" value="1"/>
</dbReference>